<proteinExistence type="predicted"/>
<keyword evidence="1" id="KW-0175">Coiled coil</keyword>
<dbReference type="EMBL" id="MPUH01001003">
    <property type="protein sequence ID" value="OMJ71305.1"/>
    <property type="molecule type" value="Genomic_DNA"/>
</dbReference>
<name>A0A1R2B3Q7_9CILI</name>
<protein>
    <submittedName>
        <fullName evidence="2">Uncharacterized protein</fullName>
    </submittedName>
</protein>
<organism evidence="2 3">
    <name type="scientific">Stentor coeruleus</name>
    <dbReference type="NCBI Taxonomy" id="5963"/>
    <lineage>
        <taxon>Eukaryota</taxon>
        <taxon>Sar</taxon>
        <taxon>Alveolata</taxon>
        <taxon>Ciliophora</taxon>
        <taxon>Postciliodesmatophora</taxon>
        <taxon>Heterotrichea</taxon>
        <taxon>Heterotrichida</taxon>
        <taxon>Stentoridae</taxon>
        <taxon>Stentor</taxon>
    </lineage>
</organism>
<feature type="coiled-coil region" evidence="1">
    <location>
        <begin position="7"/>
        <end position="65"/>
    </location>
</feature>
<sequence>MDQNELIEQYRTTLEVMKEKLTNLYEDKEKQAQEILEKKSASLEFQKLEQNLEILQEGVQSLNLEIFKEKGNLRKLKADNEWGEEKLMNTEEILLLKRELDETIQKNNELKTDKNMTNNESKLAQLEQSNPKLFGLVKKIIMVEETNFLLKEELSFLEQERNKIRAEYYKITQCLGQKEKLKLKTREVEKEIERSEANIYYMSNRLEDLAYDLEREKESFKISEVNHLFEKLEELKQRKQESGKKVSDLFDQVEAFDIEIDSERKCENKMPPTNLKQEIKNLESEITERTKELKQKQAEKKRLRIVFEQKLKEFAMNKKARLRSAVDMQSTNLSKHTLSKSTPSLAVAHSTKRLMSKGLI</sequence>
<reference evidence="2 3" key="1">
    <citation type="submission" date="2016-11" db="EMBL/GenBank/DDBJ databases">
        <title>The macronuclear genome of Stentor coeruleus: a giant cell with tiny introns.</title>
        <authorList>
            <person name="Slabodnick M."/>
            <person name="Ruby J.G."/>
            <person name="Reiff S.B."/>
            <person name="Swart E.C."/>
            <person name="Gosai S."/>
            <person name="Prabakaran S."/>
            <person name="Witkowska E."/>
            <person name="Larue G.E."/>
            <person name="Fisher S."/>
            <person name="Freeman R.M."/>
            <person name="Gunawardena J."/>
            <person name="Chu W."/>
            <person name="Stover N.A."/>
            <person name="Gregory B.D."/>
            <person name="Nowacki M."/>
            <person name="Derisi J."/>
            <person name="Roy S.W."/>
            <person name="Marshall W.F."/>
            <person name="Sood P."/>
        </authorList>
    </citation>
    <scope>NUCLEOTIDE SEQUENCE [LARGE SCALE GENOMIC DNA]</scope>
    <source>
        <strain evidence="2">WM001</strain>
    </source>
</reference>
<dbReference type="Proteomes" id="UP000187209">
    <property type="component" value="Unassembled WGS sequence"/>
</dbReference>
<evidence type="ECO:0000313" key="3">
    <source>
        <dbReference type="Proteomes" id="UP000187209"/>
    </source>
</evidence>
<evidence type="ECO:0000256" key="1">
    <source>
        <dbReference type="SAM" id="Coils"/>
    </source>
</evidence>
<feature type="coiled-coil region" evidence="1">
    <location>
        <begin position="147"/>
        <end position="198"/>
    </location>
</feature>
<keyword evidence="3" id="KW-1185">Reference proteome</keyword>
<feature type="coiled-coil region" evidence="1">
    <location>
        <begin position="276"/>
        <end position="313"/>
    </location>
</feature>
<dbReference type="OrthoDB" id="326771at2759"/>
<feature type="coiled-coil region" evidence="1">
    <location>
        <begin position="225"/>
        <end position="252"/>
    </location>
</feature>
<gene>
    <name evidence="2" type="ORF">SteCoe_30524</name>
</gene>
<feature type="coiled-coil region" evidence="1">
    <location>
        <begin position="93"/>
        <end position="120"/>
    </location>
</feature>
<comment type="caution">
    <text evidence="2">The sequence shown here is derived from an EMBL/GenBank/DDBJ whole genome shotgun (WGS) entry which is preliminary data.</text>
</comment>
<accession>A0A1R2B3Q7</accession>
<dbReference type="AlphaFoldDB" id="A0A1R2B3Q7"/>
<evidence type="ECO:0000313" key="2">
    <source>
        <dbReference type="EMBL" id="OMJ71305.1"/>
    </source>
</evidence>